<dbReference type="RefSeq" id="WP_182168502.1">
    <property type="nucleotide sequence ID" value="NZ_JACFXU010000010.1"/>
</dbReference>
<feature type="transmembrane region" description="Helical" evidence="9">
    <location>
        <begin position="449"/>
        <end position="470"/>
    </location>
</feature>
<evidence type="ECO:0000313" key="10">
    <source>
        <dbReference type="EMBL" id="MBA6411639.1"/>
    </source>
</evidence>
<feature type="transmembrane region" description="Helical" evidence="9">
    <location>
        <begin position="94"/>
        <end position="114"/>
    </location>
</feature>
<feature type="transmembrane region" description="Helical" evidence="9">
    <location>
        <begin position="147"/>
        <end position="165"/>
    </location>
</feature>
<feature type="transmembrane region" description="Helical" evidence="9">
    <location>
        <begin position="315"/>
        <end position="337"/>
    </location>
</feature>
<dbReference type="GO" id="GO:0005886">
    <property type="term" value="C:plasma membrane"/>
    <property type="evidence" value="ECO:0007669"/>
    <property type="project" value="UniProtKB-SubCell"/>
</dbReference>
<keyword evidence="3" id="KW-0813">Transport</keyword>
<keyword evidence="4" id="KW-1003">Cell membrane</keyword>
<evidence type="ECO:0000256" key="9">
    <source>
        <dbReference type="SAM" id="Phobius"/>
    </source>
</evidence>
<dbReference type="EMBL" id="JACFXU010000010">
    <property type="protein sequence ID" value="MBA6411639.1"/>
    <property type="molecule type" value="Genomic_DNA"/>
</dbReference>
<reference evidence="10 11" key="1">
    <citation type="submission" date="2020-07" db="EMBL/GenBank/DDBJ databases">
        <title>Halieaceae bacterium, F7430, whole genome shotgun sequencing project.</title>
        <authorList>
            <person name="Jiang S."/>
            <person name="Liu Z.W."/>
            <person name="Du Z.J."/>
        </authorList>
    </citation>
    <scope>NUCLEOTIDE SEQUENCE [LARGE SCALE GENOMIC DNA]</scope>
    <source>
        <strain evidence="10 11">F7430</strain>
    </source>
</reference>
<feature type="compositionally biased region" description="Polar residues" evidence="8">
    <location>
        <begin position="691"/>
        <end position="701"/>
    </location>
</feature>
<keyword evidence="7 9" id="KW-0472">Membrane</keyword>
<feature type="transmembrane region" description="Helical" evidence="9">
    <location>
        <begin position="476"/>
        <end position="497"/>
    </location>
</feature>
<organism evidence="10 11">
    <name type="scientific">Sediminihaliea albiluteola</name>
    <dbReference type="NCBI Taxonomy" id="2758564"/>
    <lineage>
        <taxon>Bacteria</taxon>
        <taxon>Pseudomonadati</taxon>
        <taxon>Pseudomonadota</taxon>
        <taxon>Gammaproteobacteria</taxon>
        <taxon>Cellvibrionales</taxon>
        <taxon>Halieaceae</taxon>
        <taxon>Sediminihaliea</taxon>
    </lineage>
</organism>
<accession>A0A7W2TTF7</accession>
<sequence>MSDSRLGGSSTILIPVFIPSVIVMILLVIGTISNPDLAGSVFEQTLKYITETFGWFYMLAVAFFLLFIVGIAMTRWGHIKLGPDHADPQYSFPAWFAMLFSAGYGIALLFFGVAEPVLHYASPPKGAGETVDAAAQAMQIAFFHWGFHIWAIYGLVGLVLAYFAFRHGLPLSMRSALYPLIGDKIYGPIGHMVDTFAILGTMFGIATTLGLSVTQINTGLNYLWPEVPINTTVQIISIFLITGLAIFSVVAGMDKGVKRLSLLNMALAITLMLFVFIAGPTIHILETFLQNTGNYLNNIVARTFNLQAYTRSDWIGNWTLFIFGWTIAWAPFVGLFIAKISRGRSIREFVVGVMLVPSLFTFLWFSIFGDTALYAIMNEGYTSLIGEVKNNHAIALFKLYEILPLTSVMSFLSVLLIITFFVTSSDSGSLVIDSLASGGALHTPAWQRVFWASTEGVLASALLLAGGLGALQTMTIVSALPFSIIMIVSALGMWRALRIEGHHHRSLKTDIQQRFSGTSGHGLWRRRLHDLVTFPSRSEVQEFMDTTVRKAMLRVERELLKVDWQAVVHNDHEHQRIYLEVIKDEQVDFIYEIRALEQALPDYAQLESSDSDDTQEFYYRAEVFLRRGGQSYDIYGFDQQDIITDILDQFEKHLHFLHISPDILPWRMEAHDDLLNSPADATEEDSKAAPSGQSGATKPAV</sequence>
<keyword evidence="11" id="KW-1185">Reference proteome</keyword>
<evidence type="ECO:0000256" key="6">
    <source>
        <dbReference type="ARBA" id="ARBA00022989"/>
    </source>
</evidence>
<comment type="caution">
    <text evidence="10">The sequence shown here is derived from an EMBL/GenBank/DDBJ whole genome shotgun (WGS) entry which is preliminary data.</text>
</comment>
<feature type="transmembrane region" description="Helical" evidence="9">
    <location>
        <begin position="402"/>
        <end position="422"/>
    </location>
</feature>
<feature type="transmembrane region" description="Helical" evidence="9">
    <location>
        <begin position="12"/>
        <end position="33"/>
    </location>
</feature>
<feature type="transmembrane region" description="Helical" evidence="9">
    <location>
        <begin position="231"/>
        <end position="250"/>
    </location>
</feature>
<evidence type="ECO:0000256" key="3">
    <source>
        <dbReference type="ARBA" id="ARBA00022448"/>
    </source>
</evidence>
<gene>
    <name evidence="10" type="ORF">H2508_00705</name>
</gene>
<name>A0A7W2TTF7_9GAMM</name>
<evidence type="ECO:0000313" key="11">
    <source>
        <dbReference type="Proteomes" id="UP000539350"/>
    </source>
</evidence>
<dbReference type="PANTHER" id="PTHR30047:SF7">
    <property type="entry name" value="HIGH-AFFINITY CHOLINE TRANSPORT PROTEIN"/>
    <property type="match status" value="1"/>
</dbReference>
<dbReference type="PANTHER" id="PTHR30047">
    <property type="entry name" value="HIGH-AFFINITY CHOLINE TRANSPORT PROTEIN-RELATED"/>
    <property type="match status" value="1"/>
</dbReference>
<keyword evidence="5 9" id="KW-0812">Transmembrane</keyword>
<feature type="transmembrane region" description="Helical" evidence="9">
    <location>
        <begin position="262"/>
        <end position="285"/>
    </location>
</feature>
<evidence type="ECO:0000256" key="5">
    <source>
        <dbReference type="ARBA" id="ARBA00022692"/>
    </source>
</evidence>
<evidence type="ECO:0000256" key="1">
    <source>
        <dbReference type="ARBA" id="ARBA00004651"/>
    </source>
</evidence>
<evidence type="ECO:0000256" key="4">
    <source>
        <dbReference type="ARBA" id="ARBA00022475"/>
    </source>
</evidence>
<proteinExistence type="inferred from homology"/>
<keyword evidence="6 9" id="KW-1133">Transmembrane helix</keyword>
<comment type="subcellular location">
    <subcellularLocation>
        <location evidence="1">Cell membrane</location>
        <topology evidence="1">Multi-pass membrane protein</topology>
    </subcellularLocation>
</comment>
<feature type="region of interest" description="Disordered" evidence="8">
    <location>
        <begin position="676"/>
        <end position="701"/>
    </location>
</feature>
<dbReference type="InterPro" id="IPR000060">
    <property type="entry name" value="BCCT_transptr"/>
</dbReference>
<dbReference type="Pfam" id="PF02028">
    <property type="entry name" value="BCCT"/>
    <property type="match status" value="1"/>
</dbReference>
<evidence type="ECO:0000256" key="7">
    <source>
        <dbReference type="ARBA" id="ARBA00023136"/>
    </source>
</evidence>
<dbReference type="Proteomes" id="UP000539350">
    <property type="component" value="Unassembled WGS sequence"/>
</dbReference>
<feature type="transmembrane region" description="Helical" evidence="9">
    <location>
        <begin position="349"/>
        <end position="368"/>
    </location>
</feature>
<feature type="transmembrane region" description="Helical" evidence="9">
    <location>
        <begin position="185"/>
        <end position="211"/>
    </location>
</feature>
<evidence type="ECO:0000256" key="2">
    <source>
        <dbReference type="ARBA" id="ARBA00005658"/>
    </source>
</evidence>
<dbReference type="GO" id="GO:0022857">
    <property type="term" value="F:transmembrane transporter activity"/>
    <property type="evidence" value="ECO:0007669"/>
    <property type="project" value="InterPro"/>
</dbReference>
<protein>
    <submittedName>
        <fullName evidence="10">BCCT family transporter</fullName>
    </submittedName>
</protein>
<dbReference type="NCBIfam" id="TIGR00842">
    <property type="entry name" value="bcct"/>
    <property type="match status" value="1"/>
</dbReference>
<dbReference type="AlphaFoldDB" id="A0A7W2TTF7"/>
<comment type="similarity">
    <text evidence="2">Belongs to the BCCT transporter (TC 2.A.15) family.</text>
</comment>
<feature type="transmembrane region" description="Helical" evidence="9">
    <location>
        <begin position="53"/>
        <end position="73"/>
    </location>
</feature>
<evidence type="ECO:0000256" key="8">
    <source>
        <dbReference type="SAM" id="MobiDB-lite"/>
    </source>
</evidence>